<keyword evidence="2" id="KW-1185">Reference proteome</keyword>
<dbReference type="Proteomes" id="UP000887159">
    <property type="component" value="Unassembled WGS sequence"/>
</dbReference>
<evidence type="ECO:0000313" key="2">
    <source>
        <dbReference type="Proteomes" id="UP000887159"/>
    </source>
</evidence>
<gene>
    <name evidence="1" type="primary">X-elementORF2_496</name>
    <name evidence="1" type="ORF">TNCV_797291</name>
</gene>
<accession>A0A8X6WIF9</accession>
<proteinExistence type="predicted"/>
<name>A0A8X6WIF9_TRICX</name>
<keyword evidence="1" id="KW-0695">RNA-directed DNA polymerase</keyword>
<dbReference type="EMBL" id="BMAU01021431">
    <property type="protein sequence ID" value="GFY35380.1"/>
    <property type="molecule type" value="Genomic_DNA"/>
</dbReference>
<dbReference type="AlphaFoldDB" id="A0A8X6WIF9"/>
<reference evidence="1" key="1">
    <citation type="submission" date="2020-08" db="EMBL/GenBank/DDBJ databases">
        <title>Multicomponent nature underlies the extraordinary mechanical properties of spider dragline silk.</title>
        <authorList>
            <person name="Kono N."/>
            <person name="Nakamura H."/>
            <person name="Mori M."/>
            <person name="Yoshida Y."/>
            <person name="Ohtoshi R."/>
            <person name="Malay A.D."/>
            <person name="Moran D.A.P."/>
            <person name="Tomita M."/>
            <person name="Numata K."/>
            <person name="Arakawa K."/>
        </authorList>
    </citation>
    <scope>NUCLEOTIDE SEQUENCE</scope>
</reference>
<evidence type="ECO:0000313" key="1">
    <source>
        <dbReference type="EMBL" id="GFY35380.1"/>
    </source>
</evidence>
<organism evidence="1 2">
    <name type="scientific">Trichonephila clavipes</name>
    <name type="common">Golden silk orbweaver</name>
    <name type="synonym">Nephila clavipes</name>
    <dbReference type="NCBI Taxonomy" id="2585209"/>
    <lineage>
        <taxon>Eukaryota</taxon>
        <taxon>Metazoa</taxon>
        <taxon>Ecdysozoa</taxon>
        <taxon>Arthropoda</taxon>
        <taxon>Chelicerata</taxon>
        <taxon>Arachnida</taxon>
        <taxon>Araneae</taxon>
        <taxon>Araneomorphae</taxon>
        <taxon>Entelegynae</taxon>
        <taxon>Araneoidea</taxon>
        <taxon>Nephilidae</taxon>
        <taxon>Trichonephila</taxon>
    </lineage>
</organism>
<keyword evidence="1" id="KW-0548">Nucleotidyltransferase</keyword>
<keyword evidence="1" id="KW-0808">Transferase</keyword>
<dbReference type="GO" id="GO:0003964">
    <property type="term" value="F:RNA-directed DNA polymerase activity"/>
    <property type="evidence" value="ECO:0007669"/>
    <property type="project" value="UniProtKB-KW"/>
</dbReference>
<comment type="caution">
    <text evidence="1">The sequence shown here is derived from an EMBL/GenBank/DDBJ whole genome shotgun (WGS) entry which is preliminary data.</text>
</comment>
<protein>
    <submittedName>
        <fullName evidence="1">Putative RNA-directed DNA polymerase from transposon X-element</fullName>
    </submittedName>
</protein>
<sequence>MSDPMQQPVCYQDLKASIQHYVHHIWQETWDEQILNKLHSIHPSTSHWAALPVRRHDIRLIRIHIGHARFTHRHLLLGENAPECPSCNVPYSIYHILIECPVFNHHRITFFHTSVLTLSDLLFDQVSEFDRGRVVAYRDCGLTFRKIGSRVGRNQTTVMRVCDRWMPEGTTDHRGRSHSPQCTTSCVDRKILCIAVTDRSVAS</sequence>